<comment type="function">
    <text evidence="4">May play a role in the regulation of cytokinesis.</text>
</comment>
<accession>A0AAV5QQX1</accession>
<dbReference type="GeneID" id="90075298"/>
<dbReference type="Proteomes" id="UP001360560">
    <property type="component" value="Unassembled WGS sequence"/>
</dbReference>
<dbReference type="GO" id="GO:0051301">
    <property type="term" value="P:cell division"/>
    <property type="evidence" value="ECO:0007669"/>
    <property type="project" value="UniProtKB-KW"/>
</dbReference>
<keyword evidence="2" id="KW-0132">Cell division</keyword>
<comment type="similarity">
    <text evidence="1">Belongs to the ataxin-10 family.</text>
</comment>
<evidence type="ECO:0000256" key="5">
    <source>
        <dbReference type="ARBA" id="ARBA00044801"/>
    </source>
</evidence>
<evidence type="ECO:0000256" key="2">
    <source>
        <dbReference type="ARBA" id="ARBA00022618"/>
    </source>
</evidence>
<evidence type="ECO:0000256" key="4">
    <source>
        <dbReference type="ARBA" id="ARBA00044746"/>
    </source>
</evidence>
<feature type="domain" description="Ataxin-10" evidence="6">
    <location>
        <begin position="457"/>
        <end position="552"/>
    </location>
</feature>
<dbReference type="GO" id="GO:0005829">
    <property type="term" value="C:cytosol"/>
    <property type="evidence" value="ECO:0007669"/>
    <property type="project" value="TreeGrafter"/>
</dbReference>
<dbReference type="Pfam" id="PF09759">
    <property type="entry name" value="Atx10homo_assoc"/>
    <property type="match status" value="1"/>
</dbReference>
<proteinExistence type="inferred from homology"/>
<evidence type="ECO:0000313" key="8">
    <source>
        <dbReference type="Proteomes" id="UP001360560"/>
    </source>
</evidence>
<protein>
    <recommendedName>
        <fullName evidence="5">Ataxin-10 homolog</fullName>
    </recommendedName>
</protein>
<dbReference type="RefSeq" id="XP_064854319.1">
    <property type="nucleotide sequence ID" value="XM_064998247.1"/>
</dbReference>
<organism evidence="7 8">
    <name type="scientific">Saccharomycopsis crataegensis</name>
    <dbReference type="NCBI Taxonomy" id="43959"/>
    <lineage>
        <taxon>Eukaryota</taxon>
        <taxon>Fungi</taxon>
        <taxon>Dikarya</taxon>
        <taxon>Ascomycota</taxon>
        <taxon>Saccharomycotina</taxon>
        <taxon>Saccharomycetes</taxon>
        <taxon>Saccharomycopsidaceae</taxon>
        <taxon>Saccharomycopsis</taxon>
    </lineage>
</organism>
<gene>
    <name evidence="7" type="ORF">DASC09_046480</name>
</gene>
<keyword evidence="3" id="KW-0131">Cell cycle</keyword>
<dbReference type="PANTHER" id="PTHR13255">
    <property type="entry name" value="ATAXIN-10"/>
    <property type="match status" value="1"/>
</dbReference>
<dbReference type="InterPro" id="IPR051374">
    <property type="entry name" value="Ataxin-10/CTR86_families"/>
</dbReference>
<dbReference type="EMBL" id="BTFZ01000011">
    <property type="protein sequence ID" value="GMM37323.1"/>
    <property type="molecule type" value="Genomic_DNA"/>
</dbReference>
<evidence type="ECO:0000256" key="1">
    <source>
        <dbReference type="ARBA" id="ARBA00008384"/>
    </source>
</evidence>
<evidence type="ECO:0000259" key="6">
    <source>
        <dbReference type="Pfam" id="PF09759"/>
    </source>
</evidence>
<name>A0AAV5QQX1_9ASCO</name>
<comment type="caution">
    <text evidence="7">The sequence shown here is derived from an EMBL/GenBank/DDBJ whole genome shotgun (WGS) entry which is preliminary data.</text>
</comment>
<keyword evidence="8" id="KW-1185">Reference proteome</keyword>
<evidence type="ECO:0000313" key="7">
    <source>
        <dbReference type="EMBL" id="GMM37323.1"/>
    </source>
</evidence>
<dbReference type="PANTHER" id="PTHR13255:SF0">
    <property type="entry name" value="ATAXIN-10"/>
    <property type="match status" value="1"/>
</dbReference>
<dbReference type="AlphaFoldDB" id="A0AAV5QQX1"/>
<evidence type="ECO:0000256" key="3">
    <source>
        <dbReference type="ARBA" id="ARBA00023306"/>
    </source>
</evidence>
<reference evidence="7 8" key="1">
    <citation type="journal article" date="2023" name="Elife">
        <title>Identification of key yeast species and microbe-microbe interactions impacting larval growth of Drosophila in the wild.</title>
        <authorList>
            <person name="Mure A."/>
            <person name="Sugiura Y."/>
            <person name="Maeda R."/>
            <person name="Honda K."/>
            <person name="Sakurai N."/>
            <person name="Takahashi Y."/>
            <person name="Watada M."/>
            <person name="Katoh T."/>
            <person name="Gotoh A."/>
            <person name="Gotoh Y."/>
            <person name="Taniguchi I."/>
            <person name="Nakamura K."/>
            <person name="Hayashi T."/>
            <person name="Katayama T."/>
            <person name="Uemura T."/>
            <person name="Hattori Y."/>
        </authorList>
    </citation>
    <scope>NUCLEOTIDE SEQUENCE [LARGE SCALE GENOMIC DNA]</scope>
    <source>
        <strain evidence="7 8">SC-9</strain>
    </source>
</reference>
<sequence>MAIDWIKIFDDLAKETSEDFLGGDLQDGHFARHFQELARLIGATSDLDNQELRNQFISQNPEVFEKIEGVIENSHSISADDINLTTKLRLLRGFILLLRNILVIDNQQQSIKDYGELCDNLIRLHKIVLKSLIFVTKSFHETNIVDASFFISKLVPCYLQCLTNLSGNFKNAVIQQINPENVVYSEKPEDYHLIIQYITELFQLNTTHSFFSPENHENYNLLLIYLNHFIVNNYSIFNHELRNFSEDEVTNGFLYHLLNNESPEIVEALSEWFIELHDELHYGGDDEDKIVEIKQESADKNQTFVTFSSIFKNIIIHESFGKFFTINRPNKKMSTNLILISQILLTNFSNLSNLKLVIILTWLMNFYESLLAEATEYFDQPGNVVDVKSLNDSLFMVLDIFTSLLTYDYSIQYLNNYTFLTKLIDLLKLLQKHVQPISKLSLATKAAHLPSQFPNLKKLLIENITYLVSKNFDNQELVRTSHALEIVLSNCIIDQLNPYIKETAIICIRYLLEDNKENQDFVRKLEAKKVVNEDELKDKGVELELVDGKVQFKKN</sequence>
<dbReference type="InterPro" id="IPR019156">
    <property type="entry name" value="Ataxin-10_domain"/>
</dbReference>